<dbReference type="CDD" id="cd04472">
    <property type="entry name" value="S1_PNPase"/>
    <property type="match status" value="1"/>
</dbReference>
<evidence type="ECO:0000256" key="6">
    <source>
        <dbReference type="HAMAP-Rule" id="MF_01595"/>
    </source>
</evidence>
<dbReference type="FunFam" id="2.40.50.140:FF:000189">
    <property type="entry name" value="Polyribonucleotide nucleotidyltransferase, putative"/>
    <property type="match status" value="1"/>
</dbReference>
<dbReference type="EMBL" id="MAAO01000006">
    <property type="protein sequence ID" value="OUR97233.1"/>
    <property type="molecule type" value="Genomic_DNA"/>
</dbReference>
<dbReference type="InterPro" id="IPR015847">
    <property type="entry name" value="ExoRNase_PH_dom2"/>
</dbReference>
<dbReference type="Pfam" id="PF03725">
    <property type="entry name" value="RNase_PH_C"/>
    <property type="match status" value="2"/>
</dbReference>
<evidence type="ECO:0000313" key="9">
    <source>
        <dbReference type="Proteomes" id="UP000196531"/>
    </source>
</evidence>
<evidence type="ECO:0000256" key="1">
    <source>
        <dbReference type="ARBA" id="ARBA00007404"/>
    </source>
</evidence>
<dbReference type="GO" id="GO:0003723">
    <property type="term" value="F:RNA binding"/>
    <property type="evidence" value="ECO:0007669"/>
    <property type="project" value="UniProtKB-UniRule"/>
</dbReference>
<dbReference type="PROSITE" id="PS50084">
    <property type="entry name" value="KH_TYPE_1"/>
    <property type="match status" value="1"/>
</dbReference>
<evidence type="ECO:0000259" key="7">
    <source>
        <dbReference type="PROSITE" id="PS50126"/>
    </source>
</evidence>
<keyword evidence="5 6" id="KW-0694">RNA-binding</keyword>
<protein>
    <recommendedName>
        <fullName evidence="6">Polyribonucleotide nucleotidyltransferase</fullName>
        <ecNumber evidence="6">2.7.7.8</ecNumber>
    </recommendedName>
    <alternativeName>
        <fullName evidence="6">Polynucleotide phosphorylase</fullName>
        <shortName evidence="6">PNPase</shortName>
    </alternativeName>
</protein>
<proteinExistence type="inferred from homology"/>
<dbReference type="GO" id="GO:0005829">
    <property type="term" value="C:cytosol"/>
    <property type="evidence" value="ECO:0007669"/>
    <property type="project" value="TreeGrafter"/>
</dbReference>
<dbReference type="InterPro" id="IPR012162">
    <property type="entry name" value="PNPase"/>
</dbReference>
<keyword evidence="3 6" id="KW-0548">Nucleotidyltransferase</keyword>
<dbReference type="GO" id="GO:0000175">
    <property type="term" value="F:3'-5'-RNA exonuclease activity"/>
    <property type="evidence" value="ECO:0007669"/>
    <property type="project" value="TreeGrafter"/>
</dbReference>
<comment type="subcellular location">
    <subcellularLocation>
        <location evidence="6">Cytoplasm</location>
    </subcellularLocation>
</comment>
<dbReference type="NCBIfam" id="NF008805">
    <property type="entry name" value="PRK11824.1"/>
    <property type="match status" value="1"/>
</dbReference>
<dbReference type="PIRSF" id="PIRSF005499">
    <property type="entry name" value="PNPase"/>
    <property type="match status" value="1"/>
</dbReference>
<evidence type="ECO:0000256" key="3">
    <source>
        <dbReference type="ARBA" id="ARBA00022695"/>
    </source>
</evidence>
<dbReference type="Pfam" id="PF00013">
    <property type="entry name" value="KH_1"/>
    <property type="match status" value="1"/>
</dbReference>
<reference evidence="9" key="1">
    <citation type="journal article" date="2017" name="Proc. Natl. Acad. Sci. U.S.A.">
        <title>Simulation of Deepwater Horizon oil plume reveals substrate specialization within a complex community of hydrocarbon-degraders.</title>
        <authorList>
            <person name="Hu P."/>
            <person name="Dubinsky E.A."/>
            <person name="Probst A.J."/>
            <person name="Wang J."/>
            <person name="Sieber C.M.K."/>
            <person name="Tom L.M."/>
            <person name="Gardinali P."/>
            <person name="Banfield J.F."/>
            <person name="Atlas R.M."/>
            <person name="Andersen G.L."/>
        </authorList>
    </citation>
    <scope>NUCLEOTIDE SEQUENCE [LARGE SCALE GENOMIC DNA]</scope>
</reference>
<dbReference type="SUPFAM" id="SSF46915">
    <property type="entry name" value="Polynucleotide phosphorylase/guanosine pentaphosphate synthase (PNPase/GPSI), domain 3"/>
    <property type="match status" value="1"/>
</dbReference>
<dbReference type="InterPro" id="IPR001247">
    <property type="entry name" value="ExoRNase_PH_dom1"/>
</dbReference>
<dbReference type="Gene3D" id="3.30.1370.10">
    <property type="entry name" value="K Homology domain, type 1"/>
    <property type="match status" value="1"/>
</dbReference>
<gene>
    <name evidence="6" type="primary">pnp</name>
    <name evidence="8" type="ORF">A9Q84_12975</name>
</gene>
<dbReference type="SUPFAM" id="SSF55666">
    <property type="entry name" value="Ribonuclease PH domain 2-like"/>
    <property type="match status" value="2"/>
</dbReference>
<dbReference type="AlphaFoldDB" id="A0A1Y5F8M8"/>
<dbReference type="CDD" id="cd11364">
    <property type="entry name" value="RNase_PH_PNPase_2"/>
    <property type="match status" value="1"/>
</dbReference>
<dbReference type="InterPro" id="IPR012340">
    <property type="entry name" value="NA-bd_OB-fold"/>
</dbReference>
<comment type="function">
    <text evidence="6">Involved in mRNA degradation. Catalyzes the phosphorolysis of single-stranded polyribonucleotides processively in the 3'- to 5'-direction.</text>
</comment>
<feature type="domain" description="S1 motif" evidence="7">
    <location>
        <begin position="630"/>
        <end position="698"/>
    </location>
</feature>
<feature type="binding site" evidence="6">
    <location>
        <position position="494"/>
    </location>
    <ligand>
        <name>Mg(2+)</name>
        <dbReference type="ChEBI" id="CHEBI:18420"/>
    </ligand>
</feature>
<dbReference type="FunFam" id="3.30.1370.10:FF:000001">
    <property type="entry name" value="Polyribonucleotide nucleotidyltransferase"/>
    <property type="match status" value="1"/>
</dbReference>
<dbReference type="HAMAP" id="MF_01595">
    <property type="entry name" value="PNPase"/>
    <property type="match status" value="1"/>
</dbReference>
<dbReference type="SUPFAM" id="SSF54211">
    <property type="entry name" value="Ribosomal protein S5 domain 2-like"/>
    <property type="match status" value="2"/>
</dbReference>
<dbReference type="PANTHER" id="PTHR11252">
    <property type="entry name" value="POLYRIBONUCLEOTIDE NUCLEOTIDYLTRANSFERASE"/>
    <property type="match status" value="1"/>
</dbReference>
<dbReference type="InterPro" id="IPR020568">
    <property type="entry name" value="Ribosomal_Su5_D2-typ_SF"/>
</dbReference>
<sequence>MLNDKKVYSLNYGGKEVTIETGRMAKQADGSVIVSCNGTQVLVTVCSAHEMKDGQDFFPLLVEYTEKFYAAGKFVGGFLKREARPSTSETLNARLIDRPLRPLFPTGYMFETVVSCTVLSYGTDGDAEVLAALGASAALTISDIPFDGPIGTCKVGRIGGEYILNPSQDQWEESDLEITVAASSDAILMVEGEADIVPEDEVLGAIYFGHDNIKDYVKVMEQMRSEIGKPKREFISAAANETMMSKMRSDYASAARTNISIVDKMERQYANKAFEKSVKADMAADPAAFGLVDGASFGREAYKGVDELLYEMMRADILDEEKRIGGRSMTKVRAIETEANILTSVHGSSLFTRGETQVLAAVTIGGKTGEKMSDSIRGTTFDKFYLHYNFPPYSVGEARGVRGVGRRELGHGNLAERAVKAVMPSYDDFAYTTRIVCEVMESNGSSSMGSVCSASMALMDAGVPITNPVAGIAMGLITDGDRYKILTDILGDEDHLGDMDFKVAGTAEGITAIQMDIKITGLTREIVEKSIQQAKEGRLHILEEMAKTISTQRAEFKDGVPRIETTQIPVDKIGALIGPGGKNIKKLQEDFDVTIEITEEGLVKVLGADKEVLLNCVSAVDLQINGPAVGTVYEATVVTIKEYGAFVDIVPGLSGLVHISELADDRVKDVNEYVSEGDKISVKVIEVDRMGRLKLSVKAVKSLVKKSDR</sequence>
<dbReference type="GO" id="GO:0000287">
    <property type="term" value="F:magnesium ion binding"/>
    <property type="evidence" value="ECO:0007669"/>
    <property type="project" value="UniProtKB-UniRule"/>
</dbReference>
<name>A0A1Y5F8M8_9BACT</name>
<comment type="catalytic activity">
    <reaction evidence="6">
        <text>RNA(n+1) + phosphate = RNA(n) + a ribonucleoside 5'-diphosphate</text>
        <dbReference type="Rhea" id="RHEA:22096"/>
        <dbReference type="Rhea" id="RHEA-COMP:14527"/>
        <dbReference type="Rhea" id="RHEA-COMP:17342"/>
        <dbReference type="ChEBI" id="CHEBI:43474"/>
        <dbReference type="ChEBI" id="CHEBI:57930"/>
        <dbReference type="ChEBI" id="CHEBI:140395"/>
        <dbReference type="EC" id="2.7.7.8"/>
    </reaction>
</comment>
<dbReference type="Proteomes" id="UP000196531">
    <property type="component" value="Unassembled WGS sequence"/>
</dbReference>
<dbReference type="InterPro" id="IPR036345">
    <property type="entry name" value="ExoRNase_PH_dom2_sf"/>
</dbReference>
<evidence type="ECO:0000256" key="4">
    <source>
        <dbReference type="ARBA" id="ARBA00022842"/>
    </source>
</evidence>
<dbReference type="GO" id="GO:0004654">
    <property type="term" value="F:polyribonucleotide nucleotidyltransferase activity"/>
    <property type="evidence" value="ECO:0007669"/>
    <property type="project" value="UniProtKB-UniRule"/>
</dbReference>
<keyword evidence="6" id="KW-0479">Metal-binding</keyword>
<comment type="cofactor">
    <cofactor evidence="6">
        <name>Mg(2+)</name>
        <dbReference type="ChEBI" id="CHEBI:18420"/>
    </cofactor>
</comment>
<dbReference type="PROSITE" id="PS50126">
    <property type="entry name" value="S1"/>
    <property type="match status" value="1"/>
</dbReference>
<dbReference type="InterPro" id="IPR036612">
    <property type="entry name" value="KH_dom_type_1_sf"/>
</dbReference>
<dbReference type="CDD" id="cd02393">
    <property type="entry name" value="KH-I_PNPase"/>
    <property type="match status" value="1"/>
</dbReference>
<dbReference type="PANTHER" id="PTHR11252:SF0">
    <property type="entry name" value="POLYRIBONUCLEOTIDE NUCLEOTIDYLTRANSFERASE 1, MITOCHONDRIAL"/>
    <property type="match status" value="1"/>
</dbReference>
<keyword evidence="2 6" id="KW-0808">Transferase</keyword>
<dbReference type="InterPro" id="IPR004087">
    <property type="entry name" value="KH_dom"/>
</dbReference>
<dbReference type="InterPro" id="IPR036456">
    <property type="entry name" value="PNPase_PH_RNA-bd_sf"/>
</dbReference>
<evidence type="ECO:0000256" key="2">
    <source>
        <dbReference type="ARBA" id="ARBA00022679"/>
    </source>
</evidence>
<evidence type="ECO:0000256" key="5">
    <source>
        <dbReference type="ARBA" id="ARBA00022884"/>
    </source>
</evidence>
<dbReference type="Pfam" id="PF00575">
    <property type="entry name" value="S1"/>
    <property type="match status" value="1"/>
</dbReference>
<dbReference type="Gene3D" id="3.30.230.70">
    <property type="entry name" value="GHMP Kinase, N-terminal domain"/>
    <property type="match status" value="2"/>
</dbReference>
<dbReference type="NCBIfam" id="TIGR03591">
    <property type="entry name" value="polynuc_phos"/>
    <property type="match status" value="1"/>
</dbReference>
<dbReference type="SUPFAM" id="SSF54791">
    <property type="entry name" value="Eukaryotic type KH-domain (KH-domain type I)"/>
    <property type="match status" value="1"/>
</dbReference>
<dbReference type="InterPro" id="IPR004088">
    <property type="entry name" value="KH_dom_type_1"/>
</dbReference>
<feature type="binding site" evidence="6">
    <location>
        <position position="500"/>
    </location>
    <ligand>
        <name>Mg(2+)</name>
        <dbReference type="ChEBI" id="CHEBI:18420"/>
    </ligand>
</feature>
<dbReference type="FunFam" id="3.30.230.70:FF:000001">
    <property type="entry name" value="Polyribonucleotide nucleotidyltransferase"/>
    <property type="match status" value="1"/>
</dbReference>
<dbReference type="SMART" id="SM00322">
    <property type="entry name" value="KH"/>
    <property type="match status" value="1"/>
</dbReference>
<comment type="similarity">
    <text evidence="1 6">Belongs to the polyribonucleotide nucleotidyltransferase family.</text>
</comment>
<dbReference type="EC" id="2.7.7.8" evidence="6"/>
<evidence type="ECO:0000313" key="8">
    <source>
        <dbReference type="EMBL" id="OUR97233.1"/>
    </source>
</evidence>
<dbReference type="InterPro" id="IPR003029">
    <property type="entry name" value="S1_domain"/>
</dbReference>
<dbReference type="GO" id="GO:0006402">
    <property type="term" value="P:mRNA catabolic process"/>
    <property type="evidence" value="ECO:0007669"/>
    <property type="project" value="UniProtKB-UniRule"/>
</dbReference>
<dbReference type="Pfam" id="PF01138">
    <property type="entry name" value="RNase_PH"/>
    <property type="match status" value="2"/>
</dbReference>
<dbReference type="Gene3D" id="2.40.50.140">
    <property type="entry name" value="Nucleic acid-binding proteins"/>
    <property type="match status" value="1"/>
</dbReference>
<accession>A0A1Y5F8M8</accession>
<keyword evidence="4 6" id="KW-0460">Magnesium</keyword>
<dbReference type="SUPFAM" id="SSF50249">
    <property type="entry name" value="Nucleic acid-binding proteins"/>
    <property type="match status" value="1"/>
</dbReference>
<dbReference type="GO" id="GO:0006396">
    <property type="term" value="P:RNA processing"/>
    <property type="evidence" value="ECO:0007669"/>
    <property type="project" value="InterPro"/>
</dbReference>
<comment type="caution">
    <text evidence="8">The sequence shown here is derived from an EMBL/GenBank/DDBJ whole genome shotgun (WGS) entry which is preliminary data.</text>
</comment>
<dbReference type="SMART" id="SM00316">
    <property type="entry name" value="S1"/>
    <property type="match status" value="1"/>
</dbReference>
<dbReference type="InterPro" id="IPR027408">
    <property type="entry name" value="PNPase/RNase_PH_dom_sf"/>
</dbReference>
<keyword evidence="6" id="KW-0963">Cytoplasm</keyword>
<organism evidence="8 9">
    <name type="scientific">Halobacteriovorax marinus</name>
    <dbReference type="NCBI Taxonomy" id="97084"/>
    <lineage>
        <taxon>Bacteria</taxon>
        <taxon>Pseudomonadati</taxon>
        <taxon>Bdellovibrionota</taxon>
        <taxon>Bacteriovoracia</taxon>
        <taxon>Bacteriovoracales</taxon>
        <taxon>Halobacteriovoraceae</taxon>
        <taxon>Halobacteriovorax</taxon>
    </lineage>
</organism>